<name>A0AAF3EKM5_9BILA</name>
<evidence type="ECO:0000313" key="3">
    <source>
        <dbReference type="WBParaSite" id="MBELARI_LOCUS14559"/>
    </source>
</evidence>
<organism evidence="2 3">
    <name type="scientific">Mesorhabditis belari</name>
    <dbReference type="NCBI Taxonomy" id="2138241"/>
    <lineage>
        <taxon>Eukaryota</taxon>
        <taxon>Metazoa</taxon>
        <taxon>Ecdysozoa</taxon>
        <taxon>Nematoda</taxon>
        <taxon>Chromadorea</taxon>
        <taxon>Rhabditida</taxon>
        <taxon>Rhabditina</taxon>
        <taxon>Rhabditomorpha</taxon>
        <taxon>Rhabditoidea</taxon>
        <taxon>Rhabditidae</taxon>
        <taxon>Mesorhabditinae</taxon>
        <taxon>Mesorhabditis</taxon>
    </lineage>
</organism>
<keyword evidence="2" id="KW-1185">Reference proteome</keyword>
<reference evidence="3" key="1">
    <citation type="submission" date="2024-02" db="UniProtKB">
        <authorList>
            <consortium name="WormBaseParasite"/>
        </authorList>
    </citation>
    <scope>IDENTIFICATION</scope>
</reference>
<evidence type="ECO:0000256" key="1">
    <source>
        <dbReference type="SAM" id="SignalP"/>
    </source>
</evidence>
<dbReference type="AlphaFoldDB" id="A0AAF3EKM5"/>
<protein>
    <submittedName>
        <fullName evidence="3">Uncharacterized protein</fullName>
    </submittedName>
</protein>
<proteinExistence type="predicted"/>
<sequence length="115" mass="12868">MLRFLTIIVFSLIPVVISLQCWERYSGPMDAPWDKCCADSESDSFCAAMISEVSGGVDYGCFKGCKVFDKVFDFDGTKAICCKTDNCNTWKHPFGRKVDPKNLGPPQNFTFPNDC</sequence>
<dbReference type="Proteomes" id="UP000887575">
    <property type="component" value="Unassembled WGS sequence"/>
</dbReference>
<evidence type="ECO:0000313" key="2">
    <source>
        <dbReference type="Proteomes" id="UP000887575"/>
    </source>
</evidence>
<dbReference type="SUPFAM" id="SSF57302">
    <property type="entry name" value="Snake toxin-like"/>
    <property type="match status" value="1"/>
</dbReference>
<accession>A0AAF3EKM5</accession>
<keyword evidence="1" id="KW-0732">Signal</keyword>
<dbReference type="InterPro" id="IPR045860">
    <property type="entry name" value="Snake_toxin-like_sf"/>
</dbReference>
<feature type="chain" id="PRO_5042260504" evidence="1">
    <location>
        <begin position="19"/>
        <end position="115"/>
    </location>
</feature>
<feature type="signal peptide" evidence="1">
    <location>
        <begin position="1"/>
        <end position="18"/>
    </location>
</feature>
<dbReference type="WBParaSite" id="MBELARI_LOCUS14559">
    <property type="protein sequence ID" value="MBELARI_LOCUS14559"/>
    <property type="gene ID" value="MBELARI_LOCUS14559"/>
</dbReference>